<organism evidence="2 3">
    <name type="scientific">Xylanibacter ruminicola</name>
    <name type="common">Prevotella ruminicola</name>
    <dbReference type="NCBI Taxonomy" id="839"/>
    <lineage>
        <taxon>Bacteria</taxon>
        <taxon>Pseudomonadati</taxon>
        <taxon>Bacteroidota</taxon>
        <taxon>Bacteroidia</taxon>
        <taxon>Bacteroidales</taxon>
        <taxon>Prevotellaceae</taxon>
        <taxon>Xylanibacter</taxon>
    </lineage>
</organism>
<dbReference type="AlphaFoldDB" id="A0A1H3YXY5"/>
<evidence type="ECO:0000256" key="1">
    <source>
        <dbReference type="SAM" id="SignalP"/>
    </source>
</evidence>
<sequence length="204" mass="23706">MKRLLYILLVLCLSLTATAQDNANARQAKRVFNTAWNHIYGKEGVTFHYKIDILHVYKEEGTSWNKGDKAKSEYKDSKMWNDGNLKYILREKKGIVEIHDPKVNKKNEKLQMFKFEPDSYNYSIAKDPDGLLVTLQAKPGAKVKMKKIIALLNPGNYYPKKLRIKVSIFWATITFSNFKAGNIDDSIFVFPKEKYANYKIIDER</sequence>
<accession>A0A1H3YXY5</accession>
<feature type="chain" id="PRO_5010158296" description="Outer membrane lipoprotein carrier protein LolA" evidence="1">
    <location>
        <begin position="20"/>
        <end position="204"/>
    </location>
</feature>
<dbReference type="Proteomes" id="UP000182257">
    <property type="component" value="Unassembled WGS sequence"/>
</dbReference>
<dbReference type="OrthoDB" id="1082480at2"/>
<protein>
    <recommendedName>
        <fullName evidence="4">Outer membrane lipoprotein carrier protein LolA</fullName>
    </recommendedName>
</protein>
<dbReference type="RefSeq" id="WP_074760351.1">
    <property type="nucleotide sequence ID" value="NZ_FNRF01000001.1"/>
</dbReference>
<feature type="signal peptide" evidence="1">
    <location>
        <begin position="1"/>
        <end position="19"/>
    </location>
</feature>
<dbReference type="EMBL" id="FNRF01000001">
    <property type="protein sequence ID" value="SEA15998.1"/>
    <property type="molecule type" value="Genomic_DNA"/>
</dbReference>
<dbReference type="Gene3D" id="2.50.20.10">
    <property type="entry name" value="Lipoprotein localisation LolA/LolB/LppX"/>
    <property type="match status" value="1"/>
</dbReference>
<evidence type="ECO:0000313" key="3">
    <source>
        <dbReference type="Proteomes" id="UP000182257"/>
    </source>
</evidence>
<evidence type="ECO:0008006" key="4">
    <source>
        <dbReference type="Google" id="ProtNLM"/>
    </source>
</evidence>
<evidence type="ECO:0000313" key="2">
    <source>
        <dbReference type="EMBL" id="SEA15998.1"/>
    </source>
</evidence>
<name>A0A1H3YXY5_XYLRU</name>
<proteinExistence type="predicted"/>
<reference evidence="2 3" key="1">
    <citation type="submission" date="2016-10" db="EMBL/GenBank/DDBJ databases">
        <authorList>
            <person name="de Groot N.N."/>
        </authorList>
    </citation>
    <scope>NUCLEOTIDE SEQUENCE [LARGE SCALE GENOMIC DNA]</scope>
    <source>
        <strain evidence="2 3">D31d</strain>
    </source>
</reference>
<keyword evidence="1" id="KW-0732">Signal</keyword>
<gene>
    <name evidence="2" type="ORF">SAMN05216462_0840</name>
</gene>